<dbReference type="NCBIfam" id="NF009726">
    <property type="entry name" value="PRK13253.1"/>
    <property type="match status" value="1"/>
</dbReference>
<dbReference type="EMBL" id="JAJEQR010000001">
    <property type="protein sequence ID" value="MCC2229417.1"/>
    <property type="molecule type" value="Genomic_DNA"/>
</dbReference>
<evidence type="ECO:0000313" key="7">
    <source>
        <dbReference type="Proteomes" id="UP001198182"/>
    </source>
</evidence>
<dbReference type="RefSeq" id="WP_308452253.1">
    <property type="nucleotide sequence ID" value="NZ_JAJEQR010000001.1"/>
</dbReference>
<keyword evidence="2 4" id="KW-0963">Cytoplasm</keyword>
<evidence type="ECO:0000256" key="3">
    <source>
        <dbReference type="ARBA" id="ARBA00022553"/>
    </source>
</evidence>
<dbReference type="AlphaFoldDB" id="A0AAE3JE22"/>
<dbReference type="PIRSF" id="PIRSF002736">
    <property type="entry name" value="Citrt_lyas_gamma"/>
    <property type="match status" value="1"/>
</dbReference>
<organism evidence="6 7">
    <name type="scientific">Hominifimenecus microfluidus</name>
    <dbReference type="NCBI Taxonomy" id="2885348"/>
    <lineage>
        <taxon>Bacteria</taxon>
        <taxon>Bacillati</taxon>
        <taxon>Bacillota</taxon>
        <taxon>Clostridia</taxon>
        <taxon>Lachnospirales</taxon>
        <taxon>Lachnospiraceae</taxon>
        <taxon>Hominifimenecus</taxon>
    </lineage>
</organism>
<keyword evidence="3 4" id="KW-0597">Phosphoprotein</keyword>
<proteinExistence type="inferred from homology"/>
<dbReference type="Pfam" id="PF06857">
    <property type="entry name" value="ACP"/>
    <property type="match status" value="1"/>
</dbReference>
<comment type="subunit">
    <text evidence="4">Oligomer with a subunit composition of (alpha,beta,gamma)6.</text>
</comment>
<name>A0AAE3JE22_9FIRM</name>
<comment type="function">
    <text evidence="4">Covalent carrier of the coenzyme of citrate lyase.</text>
</comment>
<sequence length="105" mass="11086">MEVKGTAMAGTLESSDAQVTVEPGTGIELSIESSVINQYGKKIRATVLETLERLEVKDAKVTVVDKGALDCTLKARVEGAVFRASGYSEDVICAGKKLPWGGAIQ</sequence>
<dbReference type="NCBIfam" id="TIGR01608">
    <property type="entry name" value="citD"/>
    <property type="match status" value="1"/>
</dbReference>
<dbReference type="Proteomes" id="UP001198182">
    <property type="component" value="Unassembled WGS sequence"/>
</dbReference>
<comment type="subcellular location">
    <subcellularLocation>
        <location evidence="1 4">Cytoplasm</location>
    </subcellularLocation>
</comment>
<evidence type="ECO:0000256" key="2">
    <source>
        <dbReference type="ARBA" id="ARBA00022490"/>
    </source>
</evidence>
<reference evidence="6" key="1">
    <citation type="submission" date="2021-10" db="EMBL/GenBank/DDBJ databases">
        <title>Anaerobic single-cell dispensing facilitates the cultivation of human gut bacteria.</title>
        <authorList>
            <person name="Afrizal A."/>
        </authorList>
    </citation>
    <scope>NUCLEOTIDE SEQUENCE</scope>
    <source>
        <strain evidence="6">CLA-AA-H215</strain>
    </source>
</reference>
<gene>
    <name evidence="4 6" type="primary">citD</name>
    <name evidence="6" type="ORF">LKD81_00180</name>
</gene>
<dbReference type="HAMAP" id="MF_00805">
    <property type="entry name" value="CitD"/>
    <property type="match status" value="1"/>
</dbReference>
<comment type="caution">
    <text evidence="6">The sequence shown here is derived from an EMBL/GenBank/DDBJ whole genome shotgun (WGS) entry which is preliminary data.</text>
</comment>
<dbReference type="InterPro" id="IPR023439">
    <property type="entry name" value="Mal_deCO2ase/Cit_lyase_ACP"/>
</dbReference>
<dbReference type="InterPro" id="IPR006495">
    <property type="entry name" value="CitD"/>
</dbReference>
<evidence type="ECO:0000256" key="1">
    <source>
        <dbReference type="ARBA" id="ARBA00004496"/>
    </source>
</evidence>
<protein>
    <recommendedName>
        <fullName evidence="4">Citrate lyase acyl carrier protein</fullName>
    </recommendedName>
    <alternativeName>
        <fullName evidence="4">Citrate lyase gamma chain</fullName>
    </alternativeName>
</protein>
<comment type="similarity">
    <text evidence="4">Belongs to the CitD family.</text>
</comment>
<dbReference type="GO" id="GO:0016829">
    <property type="term" value="F:lyase activity"/>
    <property type="evidence" value="ECO:0007669"/>
    <property type="project" value="UniProtKB-KW"/>
</dbReference>
<evidence type="ECO:0000256" key="4">
    <source>
        <dbReference type="HAMAP-Rule" id="MF_00805"/>
    </source>
</evidence>
<feature type="modified residue" description="O-(phosphoribosyl dephospho-coenzyme A)serine" evidence="4 5">
    <location>
        <position position="14"/>
    </location>
</feature>
<keyword evidence="6" id="KW-0456">Lyase</keyword>
<keyword evidence="7" id="KW-1185">Reference proteome</keyword>
<accession>A0AAE3JE22</accession>
<evidence type="ECO:0000313" key="6">
    <source>
        <dbReference type="EMBL" id="MCC2229417.1"/>
    </source>
</evidence>
<evidence type="ECO:0000256" key="5">
    <source>
        <dbReference type="PIRSR" id="PIRSR002736-50"/>
    </source>
</evidence>
<dbReference type="GO" id="GO:0005737">
    <property type="term" value="C:cytoplasm"/>
    <property type="evidence" value="ECO:0007669"/>
    <property type="project" value="UniProtKB-SubCell"/>
</dbReference>